<organism evidence="2 3">
    <name type="scientific">Carnegiea gigantea</name>
    <dbReference type="NCBI Taxonomy" id="171969"/>
    <lineage>
        <taxon>Eukaryota</taxon>
        <taxon>Viridiplantae</taxon>
        <taxon>Streptophyta</taxon>
        <taxon>Embryophyta</taxon>
        <taxon>Tracheophyta</taxon>
        <taxon>Spermatophyta</taxon>
        <taxon>Magnoliopsida</taxon>
        <taxon>eudicotyledons</taxon>
        <taxon>Gunneridae</taxon>
        <taxon>Pentapetalae</taxon>
        <taxon>Caryophyllales</taxon>
        <taxon>Cactineae</taxon>
        <taxon>Cactaceae</taxon>
        <taxon>Cactoideae</taxon>
        <taxon>Echinocereeae</taxon>
        <taxon>Carnegiea</taxon>
    </lineage>
</organism>
<accession>A0A9Q1JU85</accession>
<feature type="compositionally biased region" description="Basic residues" evidence="1">
    <location>
        <begin position="135"/>
        <end position="154"/>
    </location>
</feature>
<feature type="compositionally biased region" description="Basic and acidic residues" evidence="1">
    <location>
        <begin position="97"/>
        <end position="110"/>
    </location>
</feature>
<keyword evidence="3" id="KW-1185">Reference proteome</keyword>
<protein>
    <submittedName>
        <fullName evidence="2">Uncharacterized protein</fullName>
    </submittedName>
</protein>
<dbReference type="AlphaFoldDB" id="A0A9Q1JU85"/>
<sequence length="201" mass="23892">MEAIKKESVAAYDWLLGEPVENWVRYTFPVHLKCPDNITNLVESFNGKIELYRHKPVFTLLEEIRRKFMKTIANRFNVERECPKLGPPPVQLKRGRPPRERRRDRTEKRKVYTRTNTLRCSISKSHREGNVLQVRRGKDKPRKPKVGGKRRVGRPSKVDENTLKKSKKPKELRLSQYNHNLLQYCHLQLDEQDPRLSRLEN</sequence>
<comment type="caution">
    <text evidence="2">The sequence shown here is derived from an EMBL/GenBank/DDBJ whole genome shotgun (WGS) entry which is preliminary data.</text>
</comment>
<feature type="compositionally biased region" description="Basic and acidic residues" evidence="1">
    <location>
        <begin position="156"/>
        <end position="168"/>
    </location>
</feature>
<reference evidence="2" key="1">
    <citation type="submission" date="2022-04" db="EMBL/GenBank/DDBJ databases">
        <title>Carnegiea gigantea Genome sequencing and assembly v2.</title>
        <authorList>
            <person name="Copetti D."/>
            <person name="Sanderson M.J."/>
            <person name="Burquez A."/>
            <person name="Wojciechowski M.F."/>
        </authorList>
    </citation>
    <scope>NUCLEOTIDE SEQUENCE</scope>
    <source>
        <strain evidence="2">SGP5-SGP5p</strain>
        <tissue evidence="2">Aerial part</tissue>
    </source>
</reference>
<evidence type="ECO:0000313" key="2">
    <source>
        <dbReference type="EMBL" id="KAJ8431020.1"/>
    </source>
</evidence>
<name>A0A9Q1JU85_9CARY</name>
<feature type="region of interest" description="Disordered" evidence="1">
    <location>
        <begin position="83"/>
        <end position="110"/>
    </location>
</feature>
<evidence type="ECO:0000256" key="1">
    <source>
        <dbReference type="SAM" id="MobiDB-lite"/>
    </source>
</evidence>
<dbReference type="EMBL" id="JAKOGI010000731">
    <property type="protein sequence ID" value="KAJ8431020.1"/>
    <property type="molecule type" value="Genomic_DNA"/>
</dbReference>
<gene>
    <name evidence="2" type="ORF">Cgig2_003835</name>
</gene>
<feature type="region of interest" description="Disordered" evidence="1">
    <location>
        <begin position="134"/>
        <end position="168"/>
    </location>
</feature>
<proteinExistence type="predicted"/>
<dbReference type="OrthoDB" id="684345at2759"/>
<evidence type="ECO:0000313" key="3">
    <source>
        <dbReference type="Proteomes" id="UP001153076"/>
    </source>
</evidence>
<dbReference type="Proteomes" id="UP001153076">
    <property type="component" value="Unassembled WGS sequence"/>
</dbReference>